<dbReference type="Pfam" id="PF13740">
    <property type="entry name" value="ACT_6"/>
    <property type="match status" value="1"/>
</dbReference>
<dbReference type="PANTHER" id="PTHR34875:SF6">
    <property type="entry name" value="UPF0237 PROTEIN MJ1558"/>
    <property type="match status" value="1"/>
</dbReference>
<proteinExistence type="inferred from homology"/>
<evidence type="ECO:0000313" key="3">
    <source>
        <dbReference type="EMBL" id="HDI82823.1"/>
    </source>
</evidence>
<dbReference type="Gene3D" id="3.30.70.260">
    <property type="match status" value="1"/>
</dbReference>
<reference evidence="3" key="1">
    <citation type="journal article" date="2020" name="mSystems">
        <title>Genome- and Community-Level Interaction Insights into Carbon Utilization and Element Cycling Functions of Hydrothermarchaeota in Hydrothermal Sediment.</title>
        <authorList>
            <person name="Zhou Z."/>
            <person name="Liu Y."/>
            <person name="Xu W."/>
            <person name="Pan J."/>
            <person name="Luo Z.H."/>
            <person name="Li M."/>
        </authorList>
    </citation>
    <scope>NUCLEOTIDE SEQUENCE [LARGE SCALE GENOMIC DNA]</scope>
    <source>
        <strain evidence="3">HyVt-102</strain>
    </source>
</reference>
<gene>
    <name evidence="3" type="ORF">ENF18_03410</name>
</gene>
<comment type="similarity">
    <text evidence="1">Belongs to the UPF0237 family.</text>
</comment>
<dbReference type="InterPro" id="IPR045865">
    <property type="entry name" value="ACT-like_dom_sf"/>
</dbReference>
<dbReference type="NCBIfam" id="NF001220">
    <property type="entry name" value="PRK00194.1"/>
    <property type="match status" value="1"/>
</dbReference>
<accession>A0A7C0ZH71</accession>
<dbReference type="PANTHER" id="PTHR34875">
    <property type="entry name" value="UPF0237 PROTEIN MJ1558"/>
    <property type="match status" value="1"/>
</dbReference>
<dbReference type="CDD" id="cd04872">
    <property type="entry name" value="ACT_1ZPV"/>
    <property type="match status" value="1"/>
</dbReference>
<dbReference type="InterPro" id="IPR050990">
    <property type="entry name" value="UPF0237/GcvR_regulator"/>
</dbReference>
<name>A0A7C0ZH71_UNCW3</name>
<evidence type="ECO:0000256" key="1">
    <source>
        <dbReference type="HAMAP-Rule" id="MF_01054"/>
    </source>
</evidence>
<dbReference type="InterPro" id="IPR022986">
    <property type="entry name" value="UPF0237_ACT"/>
</dbReference>
<feature type="domain" description="ACT" evidence="2">
    <location>
        <begin position="7"/>
        <end position="81"/>
    </location>
</feature>
<dbReference type="InterPro" id="IPR002912">
    <property type="entry name" value="ACT_dom"/>
</dbReference>
<protein>
    <recommendedName>
        <fullName evidence="1">UPF0237 protein ENF18_03410</fullName>
    </recommendedName>
</protein>
<comment type="caution">
    <text evidence="3">The sequence shown here is derived from an EMBL/GenBank/DDBJ whole genome shotgun (WGS) entry which is preliminary data.</text>
</comment>
<dbReference type="SUPFAM" id="SSF55021">
    <property type="entry name" value="ACT-like"/>
    <property type="match status" value="1"/>
</dbReference>
<dbReference type="AlphaFoldDB" id="A0A7C0ZH71"/>
<dbReference type="PROSITE" id="PS51671">
    <property type="entry name" value="ACT"/>
    <property type="match status" value="1"/>
</dbReference>
<organism evidence="3">
    <name type="scientific">candidate division WOR-3 bacterium</name>
    <dbReference type="NCBI Taxonomy" id="2052148"/>
    <lineage>
        <taxon>Bacteria</taxon>
        <taxon>Bacteria division WOR-3</taxon>
    </lineage>
</organism>
<dbReference type="Proteomes" id="UP000885847">
    <property type="component" value="Unassembled WGS sequence"/>
</dbReference>
<dbReference type="EMBL" id="DQWE01000163">
    <property type="protein sequence ID" value="HDI82823.1"/>
    <property type="molecule type" value="Genomic_DNA"/>
</dbReference>
<evidence type="ECO:0000259" key="2">
    <source>
        <dbReference type="PROSITE" id="PS51671"/>
    </source>
</evidence>
<sequence length="92" mass="10191">MKQGRAILTAVGIDRPGIVAGISTELANMGINILGISQTIVSEYFAMIMLLELKGASHDFETIKSRMERVGDNLGAKIILQKEEIFQFMHRI</sequence>
<dbReference type="HAMAP" id="MF_01054">
    <property type="entry name" value="UPF0237"/>
    <property type="match status" value="1"/>
</dbReference>